<dbReference type="GO" id="GO:0004357">
    <property type="term" value="F:glutamate-cysteine ligase activity"/>
    <property type="evidence" value="ECO:0007669"/>
    <property type="project" value="UniProtKB-UniRule"/>
</dbReference>
<dbReference type="RefSeq" id="WP_076429000.1">
    <property type="nucleotide sequence ID" value="NZ_FTNO01000001.1"/>
</dbReference>
<evidence type="ECO:0000313" key="6">
    <source>
        <dbReference type="Proteomes" id="UP000186914"/>
    </source>
</evidence>
<dbReference type="SUPFAM" id="SSF55931">
    <property type="entry name" value="Glutamine synthetase/guanido kinase"/>
    <property type="match status" value="1"/>
</dbReference>
<comment type="catalytic activity">
    <reaction evidence="4">
        <text>L-cysteine + L-glutamate + ATP = gamma-L-glutamyl-L-cysteine + ADP + phosphate + H(+)</text>
        <dbReference type="Rhea" id="RHEA:13285"/>
        <dbReference type="ChEBI" id="CHEBI:15378"/>
        <dbReference type="ChEBI" id="CHEBI:29985"/>
        <dbReference type="ChEBI" id="CHEBI:30616"/>
        <dbReference type="ChEBI" id="CHEBI:35235"/>
        <dbReference type="ChEBI" id="CHEBI:43474"/>
        <dbReference type="ChEBI" id="CHEBI:58173"/>
        <dbReference type="ChEBI" id="CHEBI:456216"/>
        <dbReference type="EC" id="6.3.2.2"/>
    </reaction>
</comment>
<sequence length="356" mass="40259">MELGSAENFTEMGTLGVEEEFFVVDERGVPTAGTDELVYETDPPDILEDRLDHELFKCVIETQTPKTTLSNVDDDVRAVREALVEHAGSNGFGIAAAGLHPGAKWRELKHAEKERYRAQLERIQYPQHRNTTAGLHVHVGVDDADAAVWVANEVRWYLPVMLALSANSPYWDGYDTGLQSARAKIFEGLPNTGMPTDFDSYKEFSEFERMMVENGSINDRGELWYDVRPHSSHGTVEVRTPDGQADPERVLAFVEYTHALITDLVERYEDGETGYRHRRELLDENKWRAMRYGHEASFIRRDRDGEISLAEVVGRECDRLGVTGIGDIFDGESGAECQRRIRDEDGFEAVCESLLL</sequence>
<evidence type="ECO:0000256" key="2">
    <source>
        <dbReference type="ARBA" id="ARBA00022741"/>
    </source>
</evidence>
<dbReference type="EC" id="6.3.2.2" evidence="4"/>
<dbReference type="NCBIfam" id="NF010045">
    <property type="entry name" value="PRK13518.1"/>
    <property type="match status" value="1"/>
</dbReference>
<dbReference type="InterPro" id="IPR006336">
    <property type="entry name" value="GCS2"/>
</dbReference>
<dbReference type="HAMAP" id="MF_01609">
    <property type="entry name" value="Glu_cys_ligase_2"/>
    <property type="match status" value="1"/>
</dbReference>
<dbReference type="Pfam" id="PF04107">
    <property type="entry name" value="GCS2"/>
    <property type="match status" value="1"/>
</dbReference>
<protein>
    <recommendedName>
        <fullName evidence="4">Glutamate--cysteine ligase</fullName>
        <ecNumber evidence="4">6.3.2.2</ecNumber>
    </recommendedName>
    <alternativeName>
        <fullName evidence="4">Gamma-glutamylcysteine synthetase</fullName>
        <shortName evidence="4">GCS</shortName>
        <shortName evidence="4">Gamma-GCS</shortName>
    </alternativeName>
</protein>
<accession>A0A1N6XWB6</accession>
<organism evidence="5 6">
    <name type="scientific">Haladaptatus litoreus</name>
    <dbReference type="NCBI Taxonomy" id="553468"/>
    <lineage>
        <taxon>Archaea</taxon>
        <taxon>Methanobacteriati</taxon>
        <taxon>Methanobacteriota</taxon>
        <taxon>Stenosarchaea group</taxon>
        <taxon>Halobacteria</taxon>
        <taxon>Halobacteriales</taxon>
        <taxon>Haladaptataceae</taxon>
        <taxon>Haladaptatus</taxon>
    </lineage>
</organism>
<evidence type="ECO:0000256" key="1">
    <source>
        <dbReference type="ARBA" id="ARBA00022598"/>
    </source>
</evidence>
<dbReference type="EMBL" id="FTNO01000001">
    <property type="protein sequence ID" value="SIR06511.1"/>
    <property type="molecule type" value="Genomic_DNA"/>
</dbReference>
<dbReference type="InterPro" id="IPR011793">
    <property type="entry name" value="YbdK"/>
</dbReference>
<gene>
    <name evidence="4" type="primary">gshA</name>
    <name evidence="5" type="ORF">SAMN05421858_1297</name>
</gene>
<dbReference type="OrthoDB" id="287652at2157"/>
<comment type="similarity">
    <text evidence="4">Belongs to the glutamate--cysteine ligase type 2 family. YbdK subfamily.</text>
</comment>
<keyword evidence="6" id="KW-1185">Reference proteome</keyword>
<keyword evidence="1 4" id="KW-0436">Ligase</keyword>
<dbReference type="GO" id="GO:0005524">
    <property type="term" value="F:ATP binding"/>
    <property type="evidence" value="ECO:0007669"/>
    <property type="project" value="UniProtKB-KW"/>
</dbReference>
<reference evidence="6" key="1">
    <citation type="submission" date="2017-01" db="EMBL/GenBank/DDBJ databases">
        <authorList>
            <person name="Varghese N."/>
            <person name="Submissions S."/>
        </authorList>
    </citation>
    <scope>NUCLEOTIDE SEQUENCE [LARGE SCALE GENOMIC DNA]</scope>
    <source>
        <strain evidence="6">CGMCC 1.7737</strain>
    </source>
</reference>
<name>A0A1N6XWB6_9EURY</name>
<comment type="function">
    <text evidence="4">Catalyzes the synthesis of gamma-glutamylcysteine (gamma-GC), the main low-molecular-weight thiol compound instead of glutathione in halophilic archaea.</text>
</comment>
<dbReference type="InterPro" id="IPR050141">
    <property type="entry name" value="GCL_type2/YbdK_subfam"/>
</dbReference>
<dbReference type="AlphaFoldDB" id="A0A1N6XWB6"/>
<evidence type="ECO:0000256" key="3">
    <source>
        <dbReference type="ARBA" id="ARBA00022840"/>
    </source>
</evidence>
<proteinExistence type="inferred from homology"/>
<dbReference type="InterPro" id="IPR014746">
    <property type="entry name" value="Gln_synth/guanido_kin_cat_dom"/>
</dbReference>
<keyword evidence="2 4" id="KW-0547">Nucleotide-binding</keyword>
<dbReference type="PANTHER" id="PTHR36510:SF1">
    <property type="entry name" value="GLUTAMATE--CYSTEINE LIGASE 2-RELATED"/>
    <property type="match status" value="1"/>
</dbReference>
<dbReference type="NCBIfam" id="TIGR02050">
    <property type="entry name" value="gshA_cyan_rel"/>
    <property type="match status" value="1"/>
</dbReference>
<evidence type="ECO:0000313" key="5">
    <source>
        <dbReference type="EMBL" id="SIR06511.1"/>
    </source>
</evidence>
<dbReference type="Gene3D" id="3.30.590.20">
    <property type="match status" value="1"/>
</dbReference>
<dbReference type="GO" id="GO:0042398">
    <property type="term" value="P:modified amino acid biosynthetic process"/>
    <property type="evidence" value="ECO:0007669"/>
    <property type="project" value="InterPro"/>
</dbReference>
<dbReference type="Proteomes" id="UP000186914">
    <property type="component" value="Unassembled WGS sequence"/>
</dbReference>
<evidence type="ECO:0000256" key="4">
    <source>
        <dbReference type="HAMAP-Rule" id="MF_01609"/>
    </source>
</evidence>
<keyword evidence="3 4" id="KW-0067">ATP-binding</keyword>
<dbReference type="PANTHER" id="PTHR36510">
    <property type="entry name" value="GLUTAMATE--CYSTEINE LIGASE 2-RELATED"/>
    <property type="match status" value="1"/>
</dbReference>